<keyword evidence="3" id="KW-0812">Transmembrane</keyword>
<evidence type="ECO:0000256" key="2">
    <source>
        <dbReference type="SAM" id="MobiDB-lite"/>
    </source>
</evidence>
<feature type="compositionally biased region" description="Low complexity" evidence="2">
    <location>
        <begin position="41"/>
        <end position="77"/>
    </location>
</feature>
<sequence>MARSKKPRGARNANVQTEGQDNAETTAGTEDIVRTDSPEESSGTDADTVTAADDTSTTAPDAETSDAPGDVPDAAPDTKAFKPDTETPEQSDAATSDSAATEESLIETPDVTEAEAMSPADPDTSLAEDAAAKDDDATRPMDESDGEKVDPDIAMAATGADPEGTGPAESSADQPAADAPSSGPVIHEKVVERKGGFFPMLLGGVAAAAIGFGLSQYLGGDLFGDNDAFADETRAALSAQTNSLDALNGRIDGLEASIPQVDLTSVESAIATLSARGEELGAQIGNLSGQIATLETSAEELVARVTELEKAPVEASVSPAAIEAYEQEIARLRDEVQATLDDVETQRQEIATIAETAVAAERSAETRAMRADLRAALATLTAEVDAGRPFADALAPLEASDVVSVPAVLSENAADGIATQAELIADFPDAARSALAASREAAASEGGNPLAGFFAEQLGARSVTPRDGNSPDAILSRAEAAVKGGDLATALNEISALPEAASVALQGWVTRAETRAAALAATETLSAELDTE</sequence>
<proteinExistence type="predicted"/>
<name>A0A1N7JPW4_9RHOB</name>
<feature type="coiled-coil region" evidence="1">
    <location>
        <begin position="291"/>
        <end position="349"/>
    </location>
</feature>
<evidence type="ECO:0008006" key="6">
    <source>
        <dbReference type="Google" id="ProtNLM"/>
    </source>
</evidence>
<dbReference type="RefSeq" id="WP_076444002.1">
    <property type="nucleotide sequence ID" value="NZ_FTOQ01000001.1"/>
</dbReference>
<evidence type="ECO:0000313" key="5">
    <source>
        <dbReference type="Proteomes" id="UP000186684"/>
    </source>
</evidence>
<dbReference type="AlphaFoldDB" id="A0A1N7JPW4"/>
<feature type="compositionally biased region" description="Low complexity" evidence="2">
    <location>
        <begin position="91"/>
        <end position="103"/>
    </location>
</feature>
<evidence type="ECO:0000313" key="4">
    <source>
        <dbReference type="EMBL" id="SIS51370.1"/>
    </source>
</evidence>
<reference evidence="5" key="1">
    <citation type="submission" date="2017-01" db="EMBL/GenBank/DDBJ databases">
        <authorList>
            <person name="Varghese N."/>
            <person name="Submissions S."/>
        </authorList>
    </citation>
    <scope>NUCLEOTIDE SEQUENCE [LARGE SCALE GENOMIC DNA]</scope>
    <source>
        <strain evidence="5">DSM 29430</strain>
    </source>
</reference>
<dbReference type="Proteomes" id="UP000186684">
    <property type="component" value="Unassembled WGS sequence"/>
</dbReference>
<feature type="region of interest" description="Disordered" evidence="2">
    <location>
        <begin position="1"/>
        <end position="183"/>
    </location>
</feature>
<keyword evidence="3" id="KW-1133">Transmembrane helix</keyword>
<dbReference type="STRING" id="633194.SAMN05421759_101143"/>
<feature type="compositionally biased region" description="Polar residues" evidence="2">
    <location>
        <begin position="13"/>
        <end position="28"/>
    </location>
</feature>
<evidence type="ECO:0000256" key="1">
    <source>
        <dbReference type="SAM" id="Coils"/>
    </source>
</evidence>
<feature type="compositionally biased region" description="Low complexity" evidence="2">
    <location>
        <begin position="167"/>
        <end position="183"/>
    </location>
</feature>
<feature type="compositionally biased region" description="Basic and acidic residues" evidence="2">
    <location>
        <begin position="130"/>
        <end position="151"/>
    </location>
</feature>
<keyword evidence="1" id="KW-0175">Coiled coil</keyword>
<evidence type="ECO:0000256" key="3">
    <source>
        <dbReference type="SAM" id="Phobius"/>
    </source>
</evidence>
<keyword evidence="3" id="KW-0472">Membrane</keyword>
<dbReference type="Gene3D" id="1.10.287.1490">
    <property type="match status" value="1"/>
</dbReference>
<gene>
    <name evidence="4" type="ORF">SAMN05421759_101143</name>
</gene>
<keyword evidence="5" id="KW-1185">Reference proteome</keyword>
<dbReference type="EMBL" id="FTOQ01000001">
    <property type="protein sequence ID" value="SIS51370.1"/>
    <property type="molecule type" value="Genomic_DNA"/>
</dbReference>
<protein>
    <recommendedName>
        <fullName evidence="6">Inner membrane protein</fullName>
    </recommendedName>
</protein>
<organism evidence="4 5">
    <name type="scientific">Roseivivax lentus</name>
    <dbReference type="NCBI Taxonomy" id="633194"/>
    <lineage>
        <taxon>Bacteria</taxon>
        <taxon>Pseudomonadati</taxon>
        <taxon>Pseudomonadota</taxon>
        <taxon>Alphaproteobacteria</taxon>
        <taxon>Rhodobacterales</taxon>
        <taxon>Roseobacteraceae</taxon>
        <taxon>Roseivivax</taxon>
    </lineage>
</organism>
<feature type="transmembrane region" description="Helical" evidence="3">
    <location>
        <begin position="197"/>
        <end position="218"/>
    </location>
</feature>
<accession>A0A1N7JPW4</accession>
<dbReference type="OrthoDB" id="7659420at2"/>